<proteinExistence type="predicted"/>
<dbReference type="AlphaFoldDB" id="A0A4R9JSE3"/>
<keyword evidence="2" id="KW-1185">Reference proteome</keyword>
<dbReference type="NCBIfam" id="NF047444">
    <property type="entry name" value="Sig54regLepto"/>
    <property type="match status" value="1"/>
</dbReference>
<evidence type="ECO:0008006" key="3">
    <source>
        <dbReference type="Google" id="ProtNLM"/>
    </source>
</evidence>
<dbReference type="RefSeq" id="WP_135619107.1">
    <property type="nucleotide sequence ID" value="NZ_RQGG01000019.1"/>
</dbReference>
<comment type="caution">
    <text evidence="1">The sequence shown here is derived from an EMBL/GenBank/DDBJ whole genome shotgun (WGS) entry which is preliminary data.</text>
</comment>
<dbReference type="InterPro" id="IPR011990">
    <property type="entry name" value="TPR-like_helical_dom_sf"/>
</dbReference>
<evidence type="ECO:0000313" key="2">
    <source>
        <dbReference type="Proteomes" id="UP000297609"/>
    </source>
</evidence>
<dbReference type="EMBL" id="RQGG01000019">
    <property type="protein sequence ID" value="TGL54142.1"/>
    <property type="molecule type" value="Genomic_DNA"/>
</dbReference>
<name>A0A4R9JSE3_9LEPT</name>
<dbReference type="Gene3D" id="1.25.40.10">
    <property type="entry name" value="Tetratricopeptide repeat domain"/>
    <property type="match status" value="1"/>
</dbReference>
<dbReference type="Proteomes" id="UP000297609">
    <property type="component" value="Unassembled WGS sequence"/>
</dbReference>
<accession>A0A4R9JSE3</accession>
<reference evidence="1" key="1">
    <citation type="journal article" date="2019" name="PLoS Negl. Trop. Dis.">
        <title>Revisiting the worldwide diversity of Leptospira species in the environment.</title>
        <authorList>
            <person name="Vincent A.T."/>
            <person name="Schiettekatte O."/>
            <person name="Bourhy P."/>
            <person name="Veyrier F.J."/>
            <person name="Picardeau M."/>
        </authorList>
    </citation>
    <scope>NUCLEOTIDE SEQUENCE [LARGE SCALE GENOMIC DNA]</scope>
    <source>
        <strain evidence="1">201702454</strain>
    </source>
</reference>
<dbReference type="SUPFAM" id="SSF48452">
    <property type="entry name" value="TPR-like"/>
    <property type="match status" value="1"/>
</dbReference>
<dbReference type="OrthoDB" id="340067at2"/>
<organism evidence="1 2">
    <name type="scientific">Leptospira kemamanensis</name>
    <dbReference type="NCBI Taxonomy" id="2484942"/>
    <lineage>
        <taxon>Bacteria</taxon>
        <taxon>Pseudomonadati</taxon>
        <taxon>Spirochaetota</taxon>
        <taxon>Spirochaetia</taxon>
        <taxon>Leptospirales</taxon>
        <taxon>Leptospiraceae</taxon>
        <taxon>Leptospira</taxon>
    </lineage>
</organism>
<protein>
    <recommendedName>
        <fullName evidence="3">Tetratricopeptide repeat protein</fullName>
    </recommendedName>
</protein>
<gene>
    <name evidence="1" type="ORF">EHQ59_08080</name>
</gene>
<evidence type="ECO:0000313" key="1">
    <source>
        <dbReference type="EMBL" id="TGL54142.1"/>
    </source>
</evidence>
<sequence>MKITHFALFFIISHGLWADTSLDQTVSEILEQTRLSRIPAVISQLEERSSQKVKTGDYLSAREDLKKAILLKQSIGMKDSEGNAQLLFQMANLETKLGHSCEALHYSSLAKQIVRKVNLRGEISSSTLNRGQTAGKWESCEEVSWLQD</sequence>